<reference evidence="4 5" key="1">
    <citation type="submission" date="2021-05" db="EMBL/GenBank/DDBJ databases">
        <title>Phylogenetic classification of ten novel species belonging to the genus Bifidobacterium comprising B. colchicus sp. nov., B. abeli sp. nov., B. bicoloris sp. nov., B. guerezis sp. nov., B. rosaliae sp. nov., B. santillanensis sp. nov., B. argentati sp. nov., B. amazzoni sp. nov., B. pluviali sp. nov., and B. pinnaculum sp. nov.</title>
        <authorList>
            <person name="Lugli G.A."/>
            <person name="Ruiz Garcia L."/>
            <person name="Margolles A."/>
            <person name="Ventura M."/>
        </authorList>
    </citation>
    <scope>NUCLEOTIDE SEQUENCE [LARGE SCALE GENOMIC DNA]</scope>
    <source>
        <strain evidence="4 5">82T10</strain>
    </source>
</reference>
<keyword evidence="5" id="KW-1185">Reference proteome</keyword>
<dbReference type="Pfam" id="PF07859">
    <property type="entry name" value="Abhydrolase_3"/>
    <property type="match status" value="1"/>
</dbReference>
<sequence>MAVITDPNGNTGSNGNNGNVPGSASDAAASASPAQPAFDPALAERFTYWTEIDGDLDMPGLSPERARAFRENRYQTALFDLPRSEYWRDPDNVDAICDIAYLPDGGTDRAAGQCRGHLLDIYLPHEATVRGGHTTPVYVDIHGGGFTYGYKELNRNFNTHLASRGFAVVSLNYRPAPQTGLKGQLADVQAALRWLRAHLGEYPVDPNAVFVTGDSAGGALALLTLAIENSADAAHAFGIAEPSGMRFAGGALVCGVYSLASPAAVERAGATGAGYDPDKRLMLDRMLGEEFFDGLDAADPTYLTAEDIVSRVDLPPLFILTSSDDFLEADALALATALSRKGADFELSDRKVARHETLGHVYPVGMTWLDESQRALDDIARFSFDRC</sequence>
<keyword evidence="1 4" id="KW-0378">Hydrolase</keyword>
<feature type="region of interest" description="Disordered" evidence="2">
    <location>
        <begin position="1"/>
        <end position="35"/>
    </location>
</feature>
<dbReference type="EMBL" id="JAHBBH010000004">
    <property type="protein sequence ID" value="MBW3091784.1"/>
    <property type="molecule type" value="Genomic_DNA"/>
</dbReference>
<protein>
    <submittedName>
        <fullName evidence="4">Alpha/beta hydrolase</fullName>
    </submittedName>
</protein>
<evidence type="ECO:0000256" key="2">
    <source>
        <dbReference type="SAM" id="MobiDB-lite"/>
    </source>
</evidence>
<dbReference type="InterPro" id="IPR050300">
    <property type="entry name" value="GDXG_lipolytic_enzyme"/>
</dbReference>
<dbReference type="GO" id="GO:0016787">
    <property type="term" value="F:hydrolase activity"/>
    <property type="evidence" value="ECO:0007669"/>
    <property type="project" value="UniProtKB-KW"/>
</dbReference>
<accession>A0ABS6WCK4</accession>
<evidence type="ECO:0000256" key="1">
    <source>
        <dbReference type="ARBA" id="ARBA00022801"/>
    </source>
</evidence>
<comment type="caution">
    <text evidence="4">The sequence shown here is derived from an EMBL/GenBank/DDBJ whole genome shotgun (WGS) entry which is preliminary data.</text>
</comment>
<organism evidence="4 5">
    <name type="scientific">Bifidobacterium miconis</name>
    <dbReference type="NCBI Taxonomy" id="2834435"/>
    <lineage>
        <taxon>Bacteria</taxon>
        <taxon>Bacillati</taxon>
        <taxon>Actinomycetota</taxon>
        <taxon>Actinomycetes</taxon>
        <taxon>Bifidobacteriales</taxon>
        <taxon>Bifidobacteriaceae</taxon>
        <taxon>Bifidobacterium</taxon>
    </lineage>
</organism>
<dbReference type="RefSeq" id="WP_219057897.1">
    <property type="nucleotide sequence ID" value="NZ_JAHBBH010000004.1"/>
</dbReference>
<evidence type="ECO:0000313" key="5">
    <source>
        <dbReference type="Proteomes" id="UP000700815"/>
    </source>
</evidence>
<name>A0ABS6WCK4_9BIFI</name>
<proteinExistence type="predicted"/>
<evidence type="ECO:0000259" key="3">
    <source>
        <dbReference type="Pfam" id="PF07859"/>
    </source>
</evidence>
<feature type="compositionally biased region" description="Low complexity" evidence="2">
    <location>
        <begin position="8"/>
        <end position="35"/>
    </location>
</feature>
<dbReference type="InterPro" id="IPR013094">
    <property type="entry name" value="AB_hydrolase_3"/>
</dbReference>
<gene>
    <name evidence="4" type="ORF">KIH79_02220</name>
</gene>
<evidence type="ECO:0000313" key="4">
    <source>
        <dbReference type="EMBL" id="MBW3091784.1"/>
    </source>
</evidence>
<dbReference type="Proteomes" id="UP000700815">
    <property type="component" value="Unassembled WGS sequence"/>
</dbReference>
<dbReference type="PANTHER" id="PTHR48081">
    <property type="entry name" value="AB HYDROLASE SUPERFAMILY PROTEIN C4A8.06C"/>
    <property type="match status" value="1"/>
</dbReference>
<feature type="domain" description="Alpha/beta hydrolase fold-3" evidence="3">
    <location>
        <begin position="139"/>
        <end position="355"/>
    </location>
</feature>